<dbReference type="GO" id="GO:0042575">
    <property type="term" value="C:DNA polymerase complex"/>
    <property type="evidence" value="ECO:0007669"/>
    <property type="project" value="UniProtKB-ARBA"/>
</dbReference>
<keyword evidence="3" id="KW-0548">Nucleotidyltransferase</keyword>
<dbReference type="PANTHER" id="PTHR37984">
    <property type="entry name" value="PROTEIN CBG26694"/>
    <property type="match status" value="1"/>
</dbReference>
<dbReference type="Gene3D" id="1.10.340.70">
    <property type="match status" value="1"/>
</dbReference>
<evidence type="ECO:0000256" key="2">
    <source>
        <dbReference type="ARBA" id="ARBA00022679"/>
    </source>
</evidence>
<dbReference type="InterPro" id="IPR012337">
    <property type="entry name" value="RNaseH-like_sf"/>
</dbReference>
<gene>
    <name evidence="9" type="primary">Tf2-9_402</name>
    <name evidence="9" type="ORF">AVEN_146993_1</name>
</gene>
<evidence type="ECO:0000256" key="4">
    <source>
        <dbReference type="ARBA" id="ARBA00022722"/>
    </source>
</evidence>
<dbReference type="InterPro" id="IPR050951">
    <property type="entry name" value="Retrovirus_Pol_polyprotein"/>
</dbReference>
<keyword evidence="6" id="KW-0378">Hydrolase</keyword>
<dbReference type="GO" id="GO:0015074">
    <property type="term" value="P:DNA integration"/>
    <property type="evidence" value="ECO:0007669"/>
    <property type="project" value="InterPro"/>
</dbReference>
<evidence type="ECO:0000256" key="5">
    <source>
        <dbReference type="ARBA" id="ARBA00022759"/>
    </source>
</evidence>
<dbReference type="FunFam" id="3.30.70.270:FF:000020">
    <property type="entry name" value="Transposon Tf2-6 polyprotein-like Protein"/>
    <property type="match status" value="1"/>
</dbReference>
<accession>A0A4Y2SHG6</accession>
<dbReference type="Gene3D" id="3.30.70.270">
    <property type="match status" value="2"/>
</dbReference>
<dbReference type="Proteomes" id="UP000499080">
    <property type="component" value="Unassembled WGS sequence"/>
</dbReference>
<evidence type="ECO:0000259" key="8">
    <source>
        <dbReference type="PROSITE" id="PS50994"/>
    </source>
</evidence>
<keyword evidence="7" id="KW-0695">RNA-directed DNA polymerase</keyword>
<dbReference type="InterPro" id="IPR041373">
    <property type="entry name" value="RT_RNaseH"/>
</dbReference>
<dbReference type="CDD" id="cd09274">
    <property type="entry name" value="RNase_HI_RT_Ty3"/>
    <property type="match status" value="1"/>
</dbReference>
<dbReference type="InterPro" id="IPR036397">
    <property type="entry name" value="RNaseH_sf"/>
</dbReference>
<dbReference type="Pfam" id="PF17917">
    <property type="entry name" value="RT_RNaseH"/>
    <property type="match status" value="1"/>
</dbReference>
<sequence>MDMFCRNLPAMAYLDDIIVLSPTFDQHLLDLETVFLKLKDYKLRDNSSKCHFACSRVKYLGLWITSRGIEVDPDKVSAVQKIPPPRNVKQVQSFLQTCSWYRKFIPNFSEIAHPLSNLTKKKTVWTWTESEQNAFTTLKNCLVSPPILSQADFTKDFVLRTDASSYDLGAVLLQGADMEEHPIEYASRLLNSAERNYSATEREALAVVWDLNKFKGYIEGSNITVASDNQPLKWLMKLKSPSGRLARWALQLQSFYLNLEYIPGKSNVVADMLFRLDYDQEIPSCEENTVSIDFPARSPMEIREEQLKDEDLRKIIHCFENDDKDVNHANCEEAQLVVPTHERDKILKEHNDSPNAAHYGSDGTYQRIAKRYFWIGMRKFITNYVKNCLDCARFKASNQKPAGLLQTPVQAQRFETIAIDLFGPLPDSKNKKKWILIVEDVATRLVELFALTNATARECATILMEEVFLRFGLPRRVIRVISDKGTQFVSAVMQLMCYLLKIHQSFIPVYHPQANPVERKKRHLKPRLWKTNMTLGVKNSPPSDLQ</sequence>
<dbReference type="GO" id="GO:0003676">
    <property type="term" value="F:nucleic acid binding"/>
    <property type="evidence" value="ECO:0007669"/>
    <property type="project" value="InterPro"/>
</dbReference>
<evidence type="ECO:0000313" key="9">
    <source>
        <dbReference type="EMBL" id="GBN86655.1"/>
    </source>
</evidence>
<keyword evidence="10" id="KW-1185">Reference proteome</keyword>
<keyword evidence="4" id="KW-0540">Nuclease</keyword>
<proteinExistence type="predicted"/>
<dbReference type="GO" id="GO:0003964">
    <property type="term" value="F:RNA-directed DNA polymerase activity"/>
    <property type="evidence" value="ECO:0007669"/>
    <property type="project" value="UniProtKB-KW"/>
</dbReference>
<dbReference type="Pfam" id="PF00078">
    <property type="entry name" value="RVT_1"/>
    <property type="match status" value="1"/>
</dbReference>
<dbReference type="SUPFAM" id="SSF53098">
    <property type="entry name" value="Ribonuclease H-like"/>
    <property type="match status" value="1"/>
</dbReference>
<evidence type="ECO:0000256" key="6">
    <source>
        <dbReference type="ARBA" id="ARBA00022801"/>
    </source>
</evidence>
<keyword evidence="2" id="KW-0808">Transferase</keyword>
<keyword evidence="5" id="KW-0255">Endonuclease</keyword>
<dbReference type="FunFam" id="3.10.20.370:FF:000001">
    <property type="entry name" value="Retrovirus-related Pol polyprotein from transposon 17.6-like protein"/>
    <property type="match status" value="1"/>
</dbReference>
<comment type="caution">
    <text evidence="9">The sequence shown here is derived from an EMBL/GenBank/DDBJ whole genome shotgun (WGS) entry which is preliminary data.</text>
</comment>
<dbReference type="AlphaFoldDB" id="A0A4Y2SHG6"/>
<dbReference type="InterPro" id="IPR043502">
    <property type="entry name" value="DNA/RNA_pol_sf"/>
</dbReference>
<protein>
    <recommendedName>
        <fullName evidence="1">RNA-directed DNA polymerase</fullName>
        <ecNumber evidence="1">2.7.7.49</ecNumber>
    </recommendedName>
</protein>
<reference evidence="9 10" key="1">
    <citation type="journal article" date="2019" name="Sci. Rep.">
        <title>Orb-weaving spider Araneus ventricosus genome elucidates the spidroin gene catalogue.</title>
        <authorList>
            <person name="Kono N."/>
            <person name="Nakamura H."/>
            <person name="Ohtoshi R."/>
            <person name="Moran D.A.P."/>
            <person name="Shinohara A."/>
            <person name="Yoshida Y."/>
            <person name="Fujiwara M."/>
            <person name="Mori M."/>
            <person name="Tomita M."/>
            <person name="Arakawa K."/>
        </authorList>
    </citation>
    <scope>NUCLEOTIDE SEQUENCE [LARGE SCALE GENOMIC DNA]</scope>
</reference>
<dbReference type="PROSITE" id="PS50994">
    <property type="entry name" value="INTEGRASE"/>
    <property type="match status" value="1"/>
</dbReference>
<dbReference type="GO" id="GO:0004519">
    <property type="term" value="F:endonuclease activity"/>
    <property type="evidence" value="ECO:0007669"/>
    <property type="project" value="UniProtKB-KW"/>
</dbReference>
<dbReference type="Pfam" id="PF00665">
    <property type="entry name" value="rve"/>
    <property type="match status" value="1"/>
</dbReference>
<dbReference type="EMBL" id="BGPR01021401">
    <property type="protein sequence ID" value="GBN86655.1"/>
    <property type="molecule type" value="Genomic_DNA"/>
</dbReference>
<organism evidence="9 10">
    <name type="scientific">Araneus ventricosus</name>
    <name type="common">Orbweaver spider</name>
    <name type="synonym">Epeira ventricosa</name>
    <dbReference type="NCBI Taxonomy" id="182803"/>
    <lineage>
        <taxon>Eukaryota</taxon>
        <taxon>Metazoa</taxon>
        <taxon>Ecdysozoa</taxon>
        <taxon>Arthropoda</taxon>
        <taxon>Chelicerata</taxon>
        <taxon>Arachnida</taxon>
        <taxon>Araneae</taxon>
        <taxon>Araneomorphae</taxon>
        <taxon>Entelegynae</taxon>
        <taxon>Araneoidea</taxon>
        <taxon>Araneidae</taxon>
        <taxon>Araneus</taxon>
    </lineage>
</organism>
<evidence type="ECO:0000256" key="1">
    <source>
        <dbReference type="ARBA" id="ARBA00012493"/>
    </source>
</evidence>
<dbReference type="InterPro" id="IPR001584">
    <property type="entry name" value="Integrase_cat-core"/>
</dbReference>
<dbReference type="Pfam" id="PF17921">
    <property type="entry name" value="Integrase_H2C2"/>
    <property type="match status" value="1"/>
</dbReference>
<dbReference type="OrthoDB" id="6433871at2759"/>
<evidence type="ECO:0000256" key="7">
    <source>
        <dbReference type="ARBA" id="ARBA00022918"/>
    </source>
</evidence>
<feature type="domain" description="Integrase catalytic" evidence="8">
    <location>
        <begin position="404"/>
        <end position="546"/>
    </location>
</feature>
<evidence type="ECO:0000256" key="3">
    <source>
        <dbReference type="ARBA" id="ARBA00022695"/>
    </source>
</evidence>
<dbReference type="GO" id="GO:0016787">
    <property type="term" value="F:hydrolase activity"/>
    <property type="evidence" value="ECO:0007669"/>
    <property type="project" value="UniProtKB-KW"/>
</dbReference>
<dbReference type="SUPFAM" id="SSF56672">
    <property type="entry name" value="DNA/RNA polymerases"/>
    <property type="match status" value="1"/>
</dbReference>
<dbReference type="Gene3D" id="3.30.420.10">
    <property type="entry name" value="Ribonuclease H-like superfamily/Ribonuclease H"/>
    <property type="match status" value="1"/>
</dbReference>
<dbReference type="InterPro" id="IPR000477">
    <property type="entry name" value="RT_dom"/>
</dbReference>
<evidence type="ECO:0000313" key="10">
    <source>
        <dbReference type="Proteomes" id="UP000499080"/>
    </source>
</evidence>
<dbReference type="FunFam" id="1.10.340.70:FF:000001">
    <property type="entry name" value="Retrovirus-related Pol polyprotein from transposon gypsy-like Protein"/>
    <property type="match status" value="1"/>
</dbReference>
<dbReference type="InterPro" id="IPR041588">
    <property type="entry name" value="Integrase_H2C2"/>
</dbReference>
<dbReference type="EC" id="2.7.7.49" evidence="1"/>
<name>A0A4Y2SHG6_ARAVE</name>
<dbReference type="PANTHER" id="PTHR37984:SF5">
    <property type="entry name" value="PROTEIN NYNRIN-LIKE"/>
    <property type="match status" value="1"/>
</dbReference>
<dbReference type="InterPro" id="IPR043128">
    <property type="entry name" value="Rev_trsase/Diguanyl_cyclase"/>
</dbReference>